<dbReference type="PROSITE" id="PS51462">
    <property type="entry name" value="NUDIX"/>
    <property type="match status" value="1"/>
</dbReference>
<keyword evidence="3" id="KW-0479">Metal-binding</keyword>
<evidence type="ECO:0000313" key="10">
    <source>
        <dbReference type="Proteomes" id="UP000579605"/>
    </source>
</evidence>
<organism evidence="9 10">
    <name type="scientific">Actinopolymorpha rutila</name>
    <dbReference type="NCBI Taxonomy" id="446787"/>
    <lineage>
        <taxon>Bacteria</taxon>
        <taxon>Bacillati</taxon>
        <taxon>Actinomycetota</taxon>
        <taxon>Actinomycetes</taxon>
        <taxon>Propionibacteriales</taxon>
        <taxon>Actinopolymorphaceae</taxon>
        <taxon>Actinopolymorpha</taxon>
    </lineage>
</organism>
<dbReference type="Proteomes" id="UP000579605">
    <property type="component" value="Unassembled WGS sequence"/>
</dbReference>
<evidence type="ECO:0000313" key="9">
    <source>
        <dbReference type="EMBL" id="NYH93019.1"/>
    </source>
</evidence>
<evidence type="ECO:0000256" key="3">
    <source>
        <dbReference type="ARBA" id="ARBA00022723"/>
    </source>
</evidence>
<dbReference type="AlphaFoldDB" id="A0A852ZUL2"/>
<feature type="region of interest" description="Disordered" evidence="7">
    <location>
        <begin position="290"/>
        <end position="316"/>
    </location>
</feature>
<dbReference type="GO" id="GO:0016818">
    <property type="term" value="F:hydrolase activity, acting on acid anhydrides, in phosphorus-containing anhydrides"/>
    <property type="evidence" value="ECO:0007669"/>
    <property type="project" value="InterPro"/>
</dbReference>
<comment type="cofactor">
    <cofactor evidence="2">
        <name>Mg(2+)</name>
        <dbReference type="ChEBI" id="CHEBI:18420"/>
    </cofactor>
</comment>
<evidence type="ECO:0000259" key="8">
    <source>
        <dbReference type="PROSITE" id="PS51462"/>
    </source>
</evidence>
<gene>
    <name evidence="9" type="ORF">F4554_005657</name>
</gene>
<proteinExistence type="predicted"/>
<name>A0A852ZUL2_9ACTN</name>
<comment type="caution">
    <text evidence="9">The sequence shown here is derived from an EMBL/GenBank/DDBJ whole genome shotgun (WGS) entry which is preliminary data.</text>
</comment>
<evidence type="ECO:0000256" key="7">
    <source>
        <dbReference type="SAM" id="MobiDB-lite"/>
    </source>
</evidence>
<keyword evidence="10" id="KW-1185">Reference proteome</keyword>
<accession>A0A852ZUL2</accession>
<sequence>MDADAGETGALDGPAYDTSVRVVPPALVERAARLEAGEFTPVRPRHASTVVLLRDGSGGLEVYLLRRHTSMAFAAGMYAFPGGSADARDADAALGWAGPAPAEWAARLGFSDEGLARASVCAAVRETFEEAGVLLAGPDTGSVVADPTGDDWERDRMALLGRVLPFAELLAHRGLVLRSDLLAAWDHWITPRVEERRFDTRFFVAALPAGQQPRDVSGEADRVAWMRPADALASVRRGEMRMLPPTYLTLASLADLPDVATALAAAGERTIRPVQPRVRRTSDGGRWVLPWDPDWDGDAGGDAVPAGPAYDEGELR</sequence>
<keyword evidence="4" id="KW-0378">Hydrolase</keyword>
<evidence type="ECO:0000256" key="1">
    <source>
        <dbReference type="ARBA" id="ARBA00001936"/>
    </source>
</evidence>
<dbReference type="Gene3D" id="3.90.79.10">
    <property type="entry name" value="Nucleoside Triphosphate Pyrophosphohydrolase"/>
    <property type="match status" value="1"/>
</dbReference>
<keyword evidence="5" id="KW-0460">Magnesium</keyword>
<dbReference type="PANTHER" id="PTHR12318:SF0">
    <property type="entry name" value="ACYL-COENZYME A DIPHOSPHATASE NUDT19"/>
    <property type="match status" value="1"/>
</dbReference>
<protein>
    <submittedName>
        <fullName evidence="9">8-oxo-dGTP pyrophosphatase MutT (NUDIX family)</fullName>
    </submittedName>
</protein>
<evidence type="ECO:0000256" key="6">
    <source>
        <dbReference type="ARBA" id="ARBA00023211"/>
    </source>
</evidence>
<evidence type="ECO:0000256" key="2">
    <source>
        <dbReference type="ARBA" id="ARBA00001946"/>
    </source>
</evidence>
<dbReference type="RefSeq" id="WP_337796226.1">
    <property type="nucleotide sequence ID" value="NZ_BAAARR010000031.1"/>
</dbReference>
<keyword evidence="6" id="KW-0464">Manganese</keyword>
<dbReference type="PANTHER" id="PTHR12318">
    <property type="entry name" value="TESTOSTERONE-REGULATED PROTEIN RP2"/>
    <property type="match status" value="1"/>
</dbReference>
<dbReference type="InterPro" id="IPR015797">
    <property type="entry name" value="NUDIX_hydrolase-like_dom_sf"/>
</dbReference>
<comment type="cofactor">
    <cofactor evidence="1">
        <name>Mn(2+)</name>
        <dbReference type="ChEBI" id="CHEBI:29035"/>
    </cofactor>
</comment>
<reference evidence="9 10" key="1">
    <citation type="submission" date="2020-07" db="EMBL/GenBank/DDBJ databases">
        <title>Sequencing the genomes of 1000 actinobacteria strains.</title>
        <authorList>
            <person name="Klenk H.-P."/>
        </authorList>
    </citation>
    <scope>NUCLEOTIDE SEQUENCE [LARGE SCALE GENOMIC DNA]</scope>
    <source>
        <strain evidence="9 10">DSM 18448</strain>
    </source>
</reference>
<dbReference type="EMBL" id="JACBZH010000001">
    <property type="protein sequence ID" value="NYH93019.1"/>
    <property type="molecule type" value="Genomic_DNA"/>
</dbReference>
<dbReference type="SUPFAM" id="SSF55811">
    <property type="entry name" value="Nudix"/>
    <property type="match status" value="1"/>
</dbReference>
<feature type="domain" description="Nudix hydrolase" evidence="8">
    <location>
        <begin position="44"/>
        <end position="248"/>
    </location>
</feature>
<evidence type="ECO:0000256" key="4">
    <source>
        <dbReference type="ARBA" id="ARBA00022801"/>
    </source>
</evidence>
<dbReference type="GO" id="GO:0046872">
    <property type="term" value="F:metal ion binding"/>
    <property type="evidence" value="ECO:0007669"/>
    <property type="project" value="UniProtKB-KW"/>
</dbReference>
<dbReference type="CDD" id="cd18870">
    <property type="entry name" value="NUDIX_AcylCoAdiphos_Nudt19"/>
    <property type="match status" value="1"/>
</dbReference>
<evidence type="ECO:0000256" key="5">
    <source>
        <dbReference type="ARBA" id="ARBA00022842"/>
    </source>
</evidence>
<dbReference type="InterPro" id="IPR000086">
    <property type="entry name" value="NUDIX_hydrolase_dom"/>
</dbReference>
<dbReference type="InterPro" id="IPR039121">
    <property type="entry name" value="NUDT19"/>
</dbReference>